<dbReference type="PANTHER" id="PTHR46641:SF25">
    <property type="entry name" value="CNMAMIDE RECEPTOR-RELATED"/>
    <property type="match status" value="1"/>
</dbReference>
<dbReference type="PROSITE" id="PS00237">
    <property type="entry name" value="G_PROTEIN_RECEP_F1_1"/>
    <property type="match status" value="1"/>
</dbReference>
<dbReference type="InterPro" id="IPR052954">
    <property type="entry name" value="GPCR-Ligand_Int"/>
</dbReference>
<feature type="transmembrane region" description="Helical" evidence="6">
    <location>
        <begin position="156"/>
        <end position="177"/>
    </location>
</feature>
<accession>A0AAD9L108</accession>
<evidence type="ECO:0000256" key="5">
    <source>
        <dbReference type="RuleBase" id="RU000688"/>
    </source>
</evidence>
<dbReference type="GO" id="GO:0016020">
    <property type="term" value="C:membrane"/>
    <property type="evidence" value="ECO:0007669"/>
    <property type="project" value="UniProtKB-SubCell"/>
</dbReference>
<dbReference type="AlphaFoldDB" id="A0AAD9L108"/>
<keyword evidence="5" id="KW-0675">Receptor</keyword>
<evidence type="ECO:0000256" key="6">
    <source>
        <dbReference type="SAM" id="Phobius"/>
    </source>
</evidence>
<dbReference type="SUPFAM" id="SSF81321">
    <property type="entry name" value="Family A G protein-coupled receptor-like"/>
    <property type="match status" value="1"/>
</dbReference>
<feature type="transmembrane region" description="Helical" evidence="6">
    <location>
        <begin position="75"/>
        <end position="98"/>
    </location>
</feature>
<comment type="subcellular location">
    <subcellularLocation>
        <location evidence="1">Membrane</location>
    </subcellularLocation>
</comment>
<protein>
    <recommendedName>
        <fullName evidence="7">G-protein coupled receptors family 1 profile domain-containing protein</fullName>
    </recommendedName>
</protein>
<feature type="transmembrane region" description="Helical" evidence="6">
    <location>
        <begin position="250"/>
        <end position="272"/>
    </location>
</feature>
<feature type="domain" description="G-protein coupled receptors family 1 profile" evidence="7">
    <location>
        <begin position="55"/>
        <end position="306"/>
    </location>
</feature>
<evidence type="ECO:0000256" key="1">
    <source>
        <dbReference type="ARBA" id="ARBA00004370"/>
    </source>
</evidence>
<dbReference type="Pfam" id="PF00001">
    <property type="entry name" value="7tm_1"/>
    <property type="match status" value="1"/>
</dbReference>
<sequence>MDNYTDPDLYGDMDNSSVTPGSCGDFRNYTSVPMSVSDQIIVYTALELLVFGLCGNVAIILVLRRDRVCRSASTVFLFCMALADCATLILGLLPEWLLSSGTLHFTEISPWTCRWKRFLHFTAGDMATWLLVIFSLDRCWKILHTVRGRGCGSSTCAIVCSTLVLLCASLKNLHIFWTRGSTYDDEGCLVGNCRNLYPFFSKNILPWLRHAFVSIVPFCLIAVCNALIIKKIVESKRRIVATGRSAYSRTMVMCVSASFAFLVLECPVFIVLTGREYWPKTETLDISFKVTILLTYMNHSINVLLFSGSSAIFRLDLWALVKRTPSWRQRQKQMRILGRNGFLHQDAIRRKFTLSAITVDDDSTSESRDE</sequence>
<gene>
    <name evidence="8" type="ORF">NP493_412g01009</name>
</gene>
<dbReference type="InterPro" id="IPR000276">
    <property type="entry name" value="GPCR_Rhodpsn"/>
</dbReference>
<keyword evidence="3 6" id="KW-1133">Transmembrane helix</keyword>
<name>A0AAD9L108_RIDPI</name>
<comment type="similarity">
    <text evidence="5">Belongs to the G-protein coupled receptor 1 family.</text>
</comment>
<dbReference type="InterPro" id="IPR017452">
    <property type="entry name" value="GPCR_Rhodpsn_7TM"/>
</dbReference>
<dbReference type="PANTHER" id="PTHR46641">
    <property type="entry name" value="FMRFAMIDE RECEPTOR-RELATED"/>
    <property type="match status" value="1"/>
</dbReference>
<keyword evidence="5" id="KW-0807">Transducer</keyword>
<evidence type="ECO:0000313" key="8">
    <source>
        <dbReference type="EMBL" id="KAK2181051.1"/>
    </source>
</evidence>
<feature type="transmembrane region" description="Helical" evidence="6">
    <location>
        <begin position="40"/>
        <end position="63"/>
    </location>
</feature>
<keyword evidence="4 6" id="KW-0472">Membrane</keyword>
<keyword evidence="9" id="KW-1185">Reference proteome</keyword>
<dbReference type="PRINTS" id="PR00237">
    <property type="entry name" value="GPCRRHODOPSN"/>
</dbReference>
<dbReference type="Gene3D" id="1.20.1070.10">
    <property type="entry name" value="Rhodopsin 7-helix transmembrane proteins"/>
    <property type="match status" value="1"/>
</dbReference>
<feature type="transmembrane region" description="Helical" evidence="6">
    <location>
        <begin position="301"/>
        <end position="321"/>
    </location>
</feature>
<dbReference type="EMBL" id="JAODUO010000413">
    <property type="protein sequence ID" value="KAK2181051.1"/>
    <property type="molecule type" value="Genomic_DNA"/>
</dbReference>
<keyword evidence="5" id="KW-0297">G-protein coupled receptor</keyword>
<dbReference type="Proteomes" id="UP001209878">
    <property type="component" value="Unassembled WGS sequence"/>
</dbReference>
<comment type="caution">
    <text evidence="8">The sequence shown here is derived from an EMBL/GenBank/DDBJ whole genome shotgun (WGS) entry which is preliminary data.</text>
</comment>
<evidence type="ECO:0000259" key="7">
    <source>
        <dbReference type="PROSITE" id="PS50262"/>
    </source>
</evidence>
<dbReference type="PROSITE" id="PS50262">
    <property type="entry name" value="G_PROTEIN_RECEP_F1_2"/>
    <property type="match status" value="1"/>
</dbReference>
<organism evidence="8 9">
    <name type="scientific">Ridgeia piscesae</name>
    <name type="common">Tubeworm</name>
    <dbReference type="NCBI Taxonomy" id="27915"/>
    <lineage>
        <taxon>Eukaryota</taxon>
        <taxon>Metazoa</taxon>
        <taxon>Spiralia</taxon>
        <taxon>Lophotrochozoa</taxon>
        <taxon>Annelida</taxon>
        <taxon>Polychaeta</taxon>
        <taxon>Sedentaria</taxon>
        <taxon>Canalipalpata</taxon>
        <taxon>Sabellida</taxon>
        <taxon>Siboglinidae</taxon>
        <taxon>Ridgeia</taxon>
    </lineage>
</organism>
<feature type="transmembrane region" description="Helical" evidence="6">
    <location>
        <begin position="118"/>
        <end position="136"/>
    </location>
</feature>
<proteinExistence type="inferred from homology"/>
<keyword evidence="2 5" id="KW-0812">Transmembrane</keyword>
<evidence type="ECO:0000256" key="2">
    <source>
        <dbReference type="ARBA" id="ARBA00022692"/>
    </source>
</evidence>
<evidence type="ECO:0000256" key="3">
    <source>
        <dbReference type="ARBA" id="ARBA00022989"/>
    </source>
</evidence>
<evidence type="ECO:0000313" key="9">
    <source>
        <dbReference type="Proteomes" id="UP001209878"/>
    </source>
</evidence>
<evidence type="ECO:0000256" key="4">
    <source>
        <dbReference type="ARBA" id="ARBA00023136"/>
    </source>
</evidence>
<dbReference type="GO" id="GO:0004930">
    <property type="term" value="F:G protein-coupled receptor activity"/>
    <property type="evidence" value="ECO:0007669"/>
    <property type="project" value="UniProtKB-KW"/>
</dbReference>
<feature type="transmembrane region" description="Helical" evidence="6">
    <location>
        <begin position="207"/>
        <end position="229"/>
    </location>
</feature>
<reference evidence="8" key="1">
    <citation type="journal article" date="2023" name="Mol. Biol. Evol.">
        <title>Third-Generation Sequencing Reveals the Adaptive Role of the Epigenome in Three Deep-Sea Polychaetes.</title>
        <authorList>
            <person name="Perez M."/>
            <person name="Aroh O."/>
            <person name="Sun Y."/>
            <person name="Lan Y."/>
            <person name="Juniper S.K."/>
            <person name="Young C.R."/>
            <person name="Angers B."/>
            <person name="Qian P.Y."/>
        </authorList>
    </citation>
    <scope>NUCLEOTIDE SEQUENCE</scope>
    <source>
        <strain evidence="8">R07B-5</strain>
    </source>
</reference>